<dbReference type="EMBL" id="MU006707">
    <property type="protein sequence ID" value="KAF2630312.1"/>
    <property type="molecule type" value="Genomic_DNA"/>
</dbReference>
<evidence type="ECO:0000313" key="1">
    <source>
        <dbReference type="EMBL" id="KAF2630312.1"/>
    </source>
</evidence>
<reference evidence="1" key="1">
    <citation type="journal article" date="2020" name="Stud. Mycol.">
        <title>101 Dothideomycetes genomes: a test case for predicting lifestyles and emergence of pathogens.</title>
        <authorList>
            <person name="Haridas S."/>
            <person name="Albert R."/>
            <person name="Binder M."/>
            <person name="Bloem J."/>
            <person name="Labutti K."/>
            <person name="Salamov A."/>
            <person name="Andreopoulos B."/>
            <person name="Baker S."/>
            <person name="Barry K."/>
            <person name="Bills G."/>
            <person name="Bluhm B."/>
            <person name="Cannon C."/>
            <person name="Castanera R."/>
            <person name="Culley D."/>
            <person name="Daum C."/>
            <person name="Ezra D."/>
            <person name="Gonzalez J."/>
            <person name="Henrissat B."/>
            <person name="Kuo A."/>
            <person name="Liang C."/>
            <person name="Lipzen A."/>
            <person name="Lutzoni F."/>
            <person name="Magnuson J."/>
            <person name="Mondo S."/>
            <person name="Nolan M."/>
            <person name="Ohm R."/>
            <person name="Pangilinan J."/>
            <person name="Park H.-J."/>
            <person name="Ramirez L."/>
            <person name="Alfaro M."/>
            <person name="Sun H."/>
            <person name="Tritt A."/>
            <person name="Yoshinaga Y."/>
            <person name="Zwiers L.-H."/>
            <person name="Turgeon B."/>
            <person name="Goodwin S."/>
            <person name="Spatafora J."/>
            <person name="Crous P."/>
            <person name="Grigoriev I."/>
        </authorList>
    </citation>
    <scope>NUCLEOTIDE SEQUENCE</scope>
    <source>
        <strain evidence="1">CBS 525.71</strain>
    </source>
</reference>
<gene>
    <name evidence="1" type="ORF">BU25DRAFT_419322</name>
</gene>
<accession>A0ACB6S9W6</accession>
<evidence type="ECO:0000313" key="2">
    <source>
        <dbReference type="Proteomes" id="UP000799754"/>
    </source>
</evidence>
<proteinExistence type="predicted"/>
<name>A0ACB6S9W6_9PLEO</name>
<organism evidence="1 2">
    <name type="scientific">Macroventuria anomochaeta</name>
    <dbReference type="NCBI Taxonomy" id="301207"/>
    <lineage>
        <taxon>Eukaryota</taxon>
        <taxon>Fungi</taxon>
        <taxon>Dikarya</taxon>
        <taxon>Ascomycota</taxon>
        <taxon>Pezizomycotina</taxon>
        <taxon>Dothideomycetes</taxon>
        <taxon>Pleosporomycetidae</taxon>
        <taxon>Pleosporales</taxon>
        <taxon>Pleosporineae</taxon>
        <taxon>Didymellaceae</taxon>
        <taxon>Macroventuria</taxon>
    </lineage>
</organism>
<keyword evidence="2" id="KW-1185">Reference proteome</keyword>
<sequence>MPQDADLHFKPLWGSTTTLQPPHPDTENTYEGDTLNHVTMGKEVDDVNLSIHSVDGPCAPNRSRTWGNDVVETRSRNWSWAWTWGFRDRWISACRTTELVMSPAVRSAEQTMQAAFSAIWCFICHNVWPFLVRVFTAKKQWFAFFMFISCAVVPMVTLGYFTPRPEFAVGTWPPYYNVFAAKYMSCGNYIDDRPANSTVTGFEGLFVLDQTWGRFSFSTVKTIDVAWDILVGRGLQLLAWWVAYVVFSDALLRVIERHPASFRIFQRIALEGPSLTSLWTLCKELLSVNSKRTKTLFAYILLSTSYVLCIPMFLGAMTGYDSTSIAWLDLDNSNNIVPTSAVKYAWVITGTSNSTFDEPICADSGDYTIQSAYMYSRMSHCTCQMPNGTLAPPGTFWSFKSFELLKQEDQWNAAGTPCLFNYPGSNDTWQETKYDSETGRYSKNVTYNCNETVTYKINDYQYDVQILNATNAYCYDHKAYNLMDLQGKSRCLPDTANPSYQWGFSTMLSGIFVFIHFGWGVSMYILWLDAQSKSTLIQEGYELTPLRAAFAIAKAVKRKTGLGERQLVRHDTKDLNKELYGIGKEKGTNIDYSIFAANIEENAKEEKGVRRRRALALDGLPS</sequence>
<comment type="caution">
    <text evidence="1">The sequence shown here is derived from an EMBL/GenBank/DDBJ whole genome shotgun (WGS) entry which is preliminary data.</text>
</comment>
<protein>
    <submittedName>
        <fullName evidence="1">Uncharacterized protein</fullName>
    </submittedName>
</protein>
<dbReference type="Proteomes" id="UP000799754">
    <property type="component" value="Unassembled WGS sequence"/>
</dbReference>